<dbReference type="Pfam" id="PF16213">
    <property type="entry name" value="DCB"/>
    <property type="match status" value="1"/>
</dbReference>
<evidence type="ECO:0000313" key="10">
    <source>
        <dbReference type="Proteomes" id="UP000054350"/>
    </source>
</evidence>
<dbReference type="Pfam" id="PF09324">
    <property type="entry name" value="Sec7-like_HDS"/>
    <property type="match status" value="1"/>
</dbReference>
<feature type="compositionally biased region" description="Low complexity" evidence="7">
    <location>
        <begin position="149"/>
        <end position="165"/>
    </location>
</feature>
<reference evidence="9 10" key="1">
    <citation type="submission" date="2009-11" db="EMBL/GenBank/DDBJ databases">
        <title>Annotation of Allomyces macrogynus ATCC 38327.</title>
        <authorList>
            <consortium name="The Broad Institute Genome Sequencing Platform"/>
            <person name="Russ C."/>
            <person name="Cuomo C."/>
            <person name="Burger G."/>
            <person name="Gray M.W."/>
            <person name="Holland P.W.H."/>
            <person name="King N."/>
            <person name="Lang F.B.F."/>
            <person name="Roger A.J."/>
            <person name="Ruiz-Trillo I."/>
            <person name="Young S.K."/>
            <person name="Zeng Q."/>
            <person name="Gargeya S."/>
            <person name="Fitzgerald M."/>
            <person name="Haas B."/>
            <person name="Abouelleil A."/>
            <person name="Alvarado L."/>
            <person name="Arachchi H.M."/>
            <person name="Berlin A."/>
            <person name="Chapman S.B."/>
            <person name="Gearin G."/>
            <person name="Goldberg J."/>
            <person name="Griggs A."/>
            <person name="Gujja S."/>
            <person name="Hansen M."/>
            <person name="Heiman D."/>
            <person name="Howarth C."/>
            <person name="Larimer J."/>
            <person name="Lui A."/>
            <person name="MacDonald P.J.P."/>
            <person name="McCowen C."/>
            <person name="Montmayeur A."/>
            <person name="Murphy C."/>
            <person name="Neiman D."/>
            <person name="Pearson M."/>
            <person name="Priest M."/>
            <person name="Roberts A."/>
            <person name="Saif S."/>
            <person name="Shea T."/>
            <person name="Sisk P."/>
            <person name="Stolte C."/>
            <person name="Sykes S."/>
            <person name="Wortman J."/>
            <person name="Nusbaum C."/>
            <person name="Birren B."/>
        </authorList>
    </citation>
    <scope>NUCLEOTIDE SEQUENCE [LARGE SCALE GENOMIC DNA]</scope>
    <source>
        <strain evidence="9 10">ATCC 38327</strain>
    </source>
</reference>
<dbReference type="GO" id="GO:0015031">
    <property type="term" value="P:protein transport"/>
    <property type="evidence" value="ECO:0007669"/>
    <property type="project" value="UniProtKB-KW"/>
</dbReference>
<dbReference type="InterPro" id="IPR046455">
    <property type="entry name" value="Sec7/BIG1-like_C"/>
</dbReference>
<dbReference type="OrthoDB" id="18431at2759"/>
<dbReference type="InterPro" id="IPR015403">
    <property type="entry name" value="Mon2/Sec7/BIG1-like_HDS"/>
</dbReference>
<comment type="subcellular location">
    <subcellularLocation>
        <location evidence="2">Cytoplasm</location>
    </subcellularLocation>
    <subcellularLocation>
        <location evidence="1">Membrane</location>
    </subcellularLocation>
</comment>
<dbReference type="PANTHER" id="PTHR10663">
    <property type="entry name" value="GUANYL-NUCLEOTIDE EXCHANGE FACTOR"/>
    <property type="match status" value="1"/>
</dbReference>
<keyword evidence="6" id="KW-0472">Membrane</keyword>
<feature type="region of interest" description="Disordered" evidence="7">
    <location>
        <begin position="135"/>
        <end position="165"/>
    </location>
</feature>
<evidence type="ECO:0000256" key="7">
    <source>
        <dbReference type="SAM" id="MobiDB-lite"/>
    </source>
</evidence>
<feature type="domain" description="SEC7" evidence="8">
    <location>
        <begin position="557"/>
        <end position="742"/>
    </location>
</feature>
<dbReference type="FunFam" id="1.10.1000.11:FF:000003">
    <property type="entry name" value="Brefeldin A-inhibited guanine nucleotide-exchange protein 1"/>
    <property type="match status" value="1"/>
</dbReference>
<dbReference type="SUPFAM" id="SSF48425">
    <property type="entry name" value="Sec7 domain"/>
    <property type="match status" value="1"/>
</dbReference>
<dbReference type="InterPro" id="IPR032629">
    <property type="entry name" value="DCB_dom"/>
</dbReference>
<keyword evidence="5" id="KW-0653">Protein transport</keyword>
<dbReference type="GO" id="GO:0032012">
    <property type="term" value="P:regulation of ARF protein signal transduction"/>
    <property type="evidence" value="ECO:0007669"/>
    <property type="project" value="InterPro"/>
</dbReference>
<dbReference type="SUPFAM" id="SSF48371">
    <property type="entry name" value="ARM repeat"/>
    <property type="match status" value="1"/>
</dbReference>
<dbReference type="eggNOG" id="KOG0929">
    <property type="taxonomic scope" value="Eukaryota"/>
</dbReference>
<dbReference type="GO" id="GO:0005794">
    <property type="term" value="C:Golgi apparatus"/>
    <property type="evidence" value="ECO:0007669"/>
    <property type="project" value="UniProtKB-ARBA"/>
</dbReference>
<keyword evidence="3" id="KW-0813">Transport</keyword>
<evidence type="ECO:0000256" key="2">
    <source>
        <dbReference type="ARBA" id="ARBA00004496"/>
    </source>
</evidence>
<dbReference type="InterPro" id="IPR000904">
    <property type="entry name" value="Sec7_dom"/>
</dbReference>
<dbReference type="InterPro" id="IPR016024">
    <property type="entry name" value="ARM-type_fold"/>
</dbReference>
<organism evidence="9 10">
    <name type="scientific">Allomyces macrogynus (strain ATCC 38327)</name>
    <name type="common">Allomyces javanicus var. macrogynus</name>
    <dbReference type="NCBI Taxonomy" id="578462"/>
    <lineage>
        <taxon>Eukaryota</taxon>
        <taxon>Fungi</taxon>
        <taxon>Fungi incertae sedis</taxon>
        <taxon>Blastocladiomycota</taxon>
        <taxon>Blastocladiomycetes</taxon>
        <taxon>Blastocladiales</taxon>
        <taxon>Blastocladiaceae</taxon>
        <taxon>Allomyces</taxon>
    </lineage>
</organism>
<proteinExistence type="predicted"/>
<dbReference type="GO" id="GO:0005085">
    <property type="term" value="F:guanyl-nucleotide exchange factor activity"/>
    <property type="evidence" value="ECO:0007669"/>
    <property type="project" value="InterPro"/>
</dbReference>
<dbReference type="InterPro" id="IPR032691">
    <property type="entry name" value="Mon2/Sec7/BIG1-like_HUS"/>
</dbReference>
<evidence type="ECO:0000256" key="5">
    <source>
        <dbReference type="ARBA" id="ARBA00022927"/>
    </source>
</evidence>
<evidence type="ECO:0000256" key="6">
    <source>
        <dbReference type="ARBA" id="ARBA00023136"/>
    </source>
</evidence>
<keyword evidence="4" id="KW-0963">Cytoplasm</keyword>
<protein>
    <recommendedName>
        <fullName evidence="8">SEC7 domain-containing protein</fullName>
    </recommendedName>
</protein>
<evidence type="ECO:0000256" key="3">
    <source>
        <dbReference type="ARBA" id="ARBA00022448"/>
    </source>
</evidence>
<sequence>MSGMASPTSPAAVRALYDKIVAEFPSSYAKKNKDVVDAFAALTKRLDSVGVPSLSTLPTLPSFPASAALKDPTSADSNATAPEPIIPPVDLFAPLRLALDVRHNPRIRELALDAVQKLLAMGLLNGPVPGSEVADAVGTPSAAKSPTLSPTAVSSSGSASDADTVPAGTVLQLDATTSTSNDDMISAPGGGDDAIGSHTPAIPSAILAEVPSTGATAPARRMLLEDVISASASCFAPLSQSIGAEEAIHIQVIKVILTATTLPSLQVHDVSLLKSLQTCFNFFLYSRNKNIVTTARAALTQILSSVVLRTVADLSPQNARDAFISFRALCKLAAKTFAERDGGGSSAEPSPLTVRCRLLALELLMTMLNQLSQAKCPVVADILTSQGGDLCVAISKNATSSHAGLFENSLSLFSLILTQHRHLFKPQIPVLLCDVYLPVLAGNATLQHKQHLLQSLALWCTQPQTLVDLYVNFDCDLHMPSCIEDLLHRCCQAYATQPAPALAVLEGVLRSLAGWMVPTHPMSPINGRTSASPLGEDGQPTPSPTELGVGPTESKASEESVIQMKQHTKHGLELFNQSPQKGIDYLFAFDVVPRNDAHALAAFLHANPPSKSKLGEFLGELDQLSVMHAFVDALDFHRLQFVDALRSFLALFRLPGEAQKIDRFMEKFADKYCGDNPDVFSNADTAYALAFSVIMLNTDLHSKQVKKRMTEDDFLKNNRRITDSQALSDEYFMKIYDDIRANEIHLEDVPSEVTEDEDQRKELYRRESHVIEKRSQQKMKVPKDVSAWKTAELPDYARLIFQGSFRSILQCLVPAKSYAGLRSALQIATRFALSEERQESLEALAQLTGLTMQSSSLASPSSSNAANAAAVVSALDMQAVATLVQVAHSLAPSINESWQVVLQGLSELDKRSTDVSNDTTVLIDCIFTSTAAIPAPALVHFITALCNVSRTEVAEKRSYSLKRLVEVAYYNFNRIRFEFNQFFPIILEHFVEVVQLDDDIATFAVDSLRQLTSKFLERDELAHFNSQLEFMRPFHTMMTVVKGAALQEIILTSLHQLIQARFRNLKSGWKGVFPVLNAGIGFAMTEQILVLVFQHFAELQNQHVTVDYIECLARACCVVEKTNLLDLLVSVPSDRITVLCGVVQVILQHQQLAMRSRATDSLFHLLAGCDDRDTDAIVERVLLPLFRENDRLDVVWVQALQQFVRLWMAGMEPKVLRGLCQVLELSAVQRSETVAQCAVVCFQEVLKHLLATAAECEHEHDHAAAAATDSAGATTNGALPTSANPASEASDPATAPAPTVNGSPSSHAQHAALSRSDLGTSWSLVIACMVAMAQQTLPKDLERVRGPGAPSDDPTALDPADFPYVTQMCAVHLSILSILQPFLGAHHAAVPLEFYTGALPFLKASRDFAMSFNNNNELRSRIWKAGLTSNPPNLLRQESLGTALTIMCLCCILQGFERQELPYLRSLRDAGEDVVHEFLQLPATTTSSALSIKTKTFIAPNVALLYTRLADLAFNIPGKTAIALLMKPFFQLGIDIVKDDEPAARVAVATFLQLVMRHVLDSLWVS</sequence>
<evidence type="ECO:0000256" key="4">
    <source>
        <dbReference type="ARBA" id="ARBA00022490"/>
    </source>
</evidence>
<gene>
    <name evidence="9" type="ORF">AMAG_09191</name>
</gene>
<dbReference type="Gene3D" id="1.10.220.20">
    <property type="match status" value="1"/>
</dbReference>
<evidence type="ECO:0000256" key="1">
    <source>
        <dbReference type="ARBA" id="ARBA00004370"/>
    </source>
</evidence>
<dbReference type="PANTHER" id="PTHR10663:SF375">
    <property type="entry name" value="LD29171P"/>
    <property type="match status" value="1"/>
</dbReference>
<feature type="region of interest" description="Disordered" evidence="7">
    <location>
        <begin position="1265"/>
        <end position="1312"/>
    </location>
</feature>
<reference evidence="10" key="2">
    <citation type="submission" date="2009-11" db="EMBL/GenBank/DDBJ databases">
        <title>The Genome Sequence of Allomyces macrogynus strain ATCC 38327.</title>
        <authorList>
            <consortium name="The Broad Institute Genome Sequencing Platform"/>
            <person name="Russ C."/>
            <person name="Cuomo C."/>
            <person name="Shea T."/>
            <person name="Young S.K."/>
            <person name="Zeng Q."/>
            <person name="Koehrsen M."/>
            <person name="Haas B."/>
            <person name="Borodovsky M."/>
            <person name="Guigo R."/>
            <person name="Alvarado L."/>
            <person name="Berlin A."/>
            <person name="Borenstein D."/>
            <person name="Chen Z."/>
            <person name="Engels R."/>
            <person name="Freedman E."/>
            <person name="Gellesch M."/>
            <person name="Goldberg J."/>
            <person name="Griggs A."/>
            <person name="Gujja S."/>
            <person name="Heiman D."/>
            <person name="Hepburn T."/>
            <person name="Howarth C."/>
            <person name="Jen D."/>
            <person name="Larson L."/>
            <person name="Lewis B."/>
            <person name="Mehta T."/>
            <person name="Park D."/>
            <person name="Pearson M."/>
            <person name="Roberts A."/>
            <person name="Saif S."/>
            <person name="Shenoy N."/>
            <person name="Sisk P."/>
            <person name="Stolte C."/>
            <person name="Sykes S."/>
            <person name="Walk T."/>
            <person name="White J."/>
            <person name="Yandava C."/>
            <person name="Burger G."/>
            <person name="Gray M.W."/>
            <person name="Holland P.W.H."/>
            <person name="King N."/>
            <person name="Lang F.B.F."/>
            <person name="Roger A.J."/>
            <person name="Ruiz-Trillo I."/>
            <person name="Lander E."/>
            <person name="Nusbaum C."/>
        </authorList>
    </citation>
    <scope>NUCLEOTIDE SEQUENCE [LARGE SCALE GENOMIC DNA]</scope>
    <source>
        <strain evidence="10">ATCC 38327</strain>
    </source>
</reference>
<name>A0A0L0SNR0_ALLM3</name>
<evidence type="ECO:0000259" key="8">
    <source>
        <dbReference type="PROSITE" id="PS50190"/>
    </source>
</evidence>
<keyword evidence="10" id="KW-1185">Reference proteome</keyword>
<dbReference type="STRING" id="578462.A0A0L0SNR0"/>
<dbReference type="GO" id="GO:0016020">
    <property type="term" value="C:membrane"/>
    <property type="evidence" value="ECO:0007669"/>
    <property type="project" value="UniProtKB-SubCell"/>
</dbReference>
<dbReference type="CDD" id="cd00171">
    <property type="entry name" value="Sec7"/>
    <property type="match status" value="1"/>
</dbReference>
<dbReference type="Pfam" id="PF01369">
    <property type="entry name" value="Sec7"/>
    <property type="match status" value="1"/>
</dbReference>
<dbReference type="VEuPathDB" id="FungiDB:AMAG_09191"/>
<evidence type="ECO:0000313" key="9">
    <source>
        <dbReference type="EMBL" id="KNE64132.1"/>
    </source>
</evidence>
<dbReference type="SMART" id="SM00222">
    <property type="entry name" value="Sec7"/>
    <property type="match status" value="1"/>
</dbReference>
<dbReference type="Gene3D" id="1.10.1000.11">
    <property type="entry name" value="Arf Nucleotide-binding Site Opener,domain 2"/>
    <property type="match status" value="1"/>
</dbReference>
<dbReference type="Pfam" id="PF20252">
    <property type="entry name" value="BIG2_C"/>
    <property type="match status" value="1"/>
</dbReference>
<dbReference type="PROSITE" id="PS50190">
    <property type="entry name" value="SEC7"/>
    <property type="match status" value="1"/>
</dbReference>
<dbReference type="EMBL" id="GG745344">
    <property type="protein sequence ID" value="KNE64132.1"/>
    <property type="molecule type" value="Genomic_DNA"/>
</dbReference>
<dbReference type="InterPro" id="IPR023394">
    <property type="entry name" value="Sec7_C_sf"/>
</dbReference>
<feature type="compositionally biased region" description="Low complexity" evidence="7">
    <location>
        <begin position="1265"/>
        <end position="1278"/>
    </location>
</feature>
<dbReference type="InterPro" id="IPR035999">
    <property type="entry name" value="Sec7_dom_sf"/>
</dbReference>
<accession>A0A0L0SNR0</accession>
<feature type="region of interest" description="Disordered" evidence="7">
    <location>
        <begin position="524"/>
        <end position="558"/>
    </location>
</feature>
<dbReference type="Proteomes" id="UP000054350">
    <property type="component" value="Unassembled WGS sequence"/>
</dbReference>
<dbReference type="Pfam" id="PF12783">
    <property type="entry name" value="Sec7-like_HUS"/>
    <property type="match status" value="1"/>
</dbReference>